<dbReference type="Pfam" id="PF00012">
    <property type="entry name" value="HSP70"/>
    <property type="match status" value="1"/>
</dbReference>
<gene>
    <name evidence="3" type="ORF">HYFRA_00008083</name>
</gene>
<keyword evidence="2" id="KW-0067">ATP-binding</keyword>
<protein>
    <recommendedName>
        <fullName evidence="5">Actin-like ATPase domain-containing protein</fullName>
    </recommendedName>
</protein>
<dbReference type="EMBL" id="CAJVRL010000041">
    <property type="protein sequence ID" value="CAG8951333.1"/>
    <property type="molecule type" value="Genomic_DNA"/>
</dbReference>
<dbReference type="PANTHER" id="PTHR14187">
    <property type="entry name" value="ALPHA KINASE/ELONGATION FACTOR 2 KINASE"/>
    <property type="match status" value="1"/>
</dbReference>
<dbReference type="PANTHER" id="PTHR14187:SF82">
    <property type="entry name" value="FAMILY CHAPERONE, PUTATIVE (AFU_ORTHOLOGUE AFUA_7G08575)-RELATED"/>
    <property type="match status" value="1"/>
</dbReference>
<evidence type="ECO:0000313" key="3">
    <source>
        <dbReference type="EMBL" id="CAG8951333.1"/>
    </source>
</evidence>
<proteinExistence type="predicted"/>
<dbReference type="Gene3D" id="3.90.640.10">
    <property type="entry name" value="Actin, Chain A, domain 4"/>
    <property type="match status" value="1"/>
</dbReference>
<dbReference type="GO" id="GO:0005524">
    <property type="term" value="F:ATP binding"/>
    <property type="evidence" value="ECO:0007669"/>
    <property type="project" value="UniProtKB-KW"/>
</dbReference>
<dbReference type="InterPro" id="IPR013126">
    <property type="entry name" value="Hsp_70_fam"/>
</dbReference>
<reference evidence="3" key="1">
    <citation type="submission" date="2021-07" db="EMBL/GenBank/DDBJ databases">
        <authorList>
            <person name="Durling M."/>
        </authorList>
    </citation>
    <scope>NUCLEOTIDE SEQUENCE</scope>
</reference>
<evidence type="ECO:0000313" key="4">
    <source>
        <dbReference type="Proteomes" id="UP000696280"/>
    </source>
</evidence>
<dbReference type="InterPro" id="IPR043129">
    <property type="entry name" value="ATPase_NBD"/>
</dbReference>
<accession>A0A9N9KQR9</accession>
<sequence>MATIPVRPKAHRLIIAVDFGTTFSSIAYVYTSDPNEQKVVKSWPDSSQSTEFVPTTIRYNEYDPETTPPKWGYQLEDDELKHEWFKLGLYPALAKTALAEKYPSHTAFPPVYGKECEKMVTDYLRSLKKHAEKYIAEKLDEVFLKGKKPEYIVTVPAVWSDQAQATTRRCAENAGMGSRNDMQIITEPEAAGIYALKNMKLGLNVNDTFVLCDAGGGTVDLISYTVAEVGERPLIYESAPGSGSLCGSTFLNRIFDHFLRRKFANYPKWDEDYHKEAMHRFEIKIKREFNGDLNKSFFIPARGLSNNLLLGIQSGKVEFTGRDLAEVFEPVMKEIAALVAAQIHATDKPVKAILLAGGFGSSNYLKKRIEKKVGGIKVVQIEDGDTAIVRGALIRGLVEKSPGLASVRINGRVARRYYGALAGVPFDPKRHDSWRKERDGLFGGDRVKEMNWFVKKGDLIRGNDRPSFGFYWSEEVFPGYPPTIELTLYKCDDSKNEGAPLYEDGKEVQRFVKLKADVRSMMKEFKQELGDNGKMYYKLDFDLEIEYQSGSLKFSIVYNGKRYDTATAEFE</sequence>
<dbReference type="Gene3D" id="3.30.420.40">
    <property type="match status" value="2"/>
</dbReference>
<dbReference type="SUPFAM" id="SSF53067">
    <property type="entry name" value="Actin-like ATPase domain"/>
    <property type="match status" value="2"/>
</dbReference>
<evidence type="ECO:0000256" key="1">
    <source>
        <dbReference type="ARBA" id="ARBA00022741"/>
    </source>
</evidence>
<dbReference type="OrthoDB" id="2963168at2759"/>
<dbReference type="GO" id="GO:0140662">
    <property type="term" value="F:ATP-dependent protein folding chaperone"/>
    <property type="evidence" value="ECO:0007669"/>
    <property type="project" value="InterPro"/>
</dbReference>
<evidence type="ECO:0008006" key="5">
    <source>
        <dbReference type="Google" id="ProtNLM"/>
    </source>
</evidence>
<keyword evidence="4" id="KW-1185">Reference proteome</keyword>
<evidence type="ECO:0000256" key="2">
    <source>
        <dbReference type="ARBA" id="ARBA00022840"/>
    </source>
</evidence>
<dbReference type="PRINTS" id="PR00301">
    <property type="entry name" value="HEATSHOCK70"/>
</dbReference>
<name>A0A9N9KQR9_9HELO</name>
<dbReference type="AlphaFoldDB" id="A0A9N9KQR9"/>
<organism evidence="3 4">
    <name type="scientific">Hymenoscyphus fraxineus</name>
    <dbReference type="NCBI Taxonomy" id="746836"/>
    <lineage>
        <taxon>Eukaryota</taxon>
        <taxon>Fungi</taxon>
        <taxon>Dikarya</taxon>
        <taxon>Ascomycota</taxon>
        <taxon>Pezizomycotina</taxon>
        <taxon>Leotiomycetes</taxon>
        <taxon>Helotiales</taxon>
        <taxon>Helotiaceae</taxon>
        <taxon>Hymenoscyphus</taxon>
    </lineage>
</organism>
<dbReference type="CDD" id="cd10170">
    <property type="entry name" value="ASKHA_NBD_HSP70"/>
    <property type="match status" value="1"/>
</dbReference>
<comment type="caution">
    <text evidence="3">The sequence shown here is derived from an EMBL/GenBank/DDBJ whole genome shotgun (WGS) entry which is preliminary data.</text>
</comment>
<dbReference type="Proteomes" id="UP000696280">
    <property type="component" value="Unassembled WGS sequence"/>
</dbReference>
<keyword evidence="1" id="KW-0547">Nucleotide-binding</keyword>